<sequence length="76" mass="8578">MIQSVPACARTLRIRSVCVRLEQILAEPGISVDHSTVHRWALKLLLVRARREEVIYGLLNDPPRRLVSSGIRGFST</sequence>
<proteinExistence type="predicted"/>
<organism evidence="1 2">
    <name type="scientific">Paraburkholderia piptadeniae</name>
    <dbReference type="NCBI Taxonomy" id="1701573"/>
    <lineage>
        <taxon>Bacteria</taxon>
        <taxon>Pseudomonadati</taxon>
        <taxon>Pseudomonadota</taxon>
        <taxon>Betaproteobacteria</taxon>
        <taxon>Burkholderiales</taxon>
        <taxon>Burkholderiaceae</taxon>
        <taxon>Paraburkholderia</taxon>
    </lineage>
</organism>
<gene>
    <name evidence="1" type="ORF">BN2476_2130009</name>
</gene>
<evidence type="ECO:0000313" key="1">
    <source>
        <dbReference type="EMBL" id="SIT52189.1"/>
    </source>
</evidence>
<comment type="caution">
    <text evidence="1">The sequence shown here is derived from an EMBL/GenBank/DDBJ whole genome shotgun (WGS) entry which is preliminary data.</text>
</comment>
<protein>
    <recommendedName>
        <fullName evidence="3">Transposase</fullName>
    </recommendedName>
</protein>
<keyword evidence="2" id="KW-1185">Reference proteome</keyword>
<evidence type="ECO:0008006" key="3">
    <source>
        <dbReference type="Google" id="ProtNLM"/>
    </source>
</evidence>
<evidence type="ECO:0000313" key="2">
    <source>
        <dbReference type="Proteomes" id="UP000195569"/>
    </source>
</evidence>
<reference evidence="1" key="1">
    <citation type="submission" date="2016-12" db="EMBL/GenBank/DDBJ databases">
        <authorList>
            <person name="Moulin L."/>
        </authorList>
    </citation>
    <scope>NUCLEOTIDE SEQUENCE [LARGE SCALE GENOMIC DNA]</scope>
    <source>
        <strain evidence="1">STM 7183</strain>
    </source>
</reference>
<name>A0A1N7SXS6_9BURK</name>
<dbReference type="Proteomes" id="UP000195569">
    <property type="component" value="Unassembled WGS sequence"/>
</dbReference>
<dbReference type="EMBL" id="CYGY02000213">
    <property type="protein sequence ID" value="SIT52189.1"/>
    <property type="molecule type" value="Genomic_DNA"/>
</dbReference>
<accession>A0A1N7SXS6</accession>
<dbReference type="AlphaFoldDB" id="A0A1N7SXS6"/>